<dbReference type="GO" id="GO:0071944">
    <property type="term" value="C:cell periphery"/>
    <property type="evidence" value="ECO:0007669"/>
    <property type="project" value="TreeGrafter"/>
</dbReference>
<name>A0AAV6THC2_9ARAC</name>
<keyword evidence="2" id="KW-1015">Disulfide bond</keyword>
<dbReference type="Proteomes" id="UP000827092">
    <property type="component" value="Unassembled WGS sequence"/>
</dbReference>
<accession>A0AAV6THC2</accession>
<dbReference type="PANTHER" id="PTHR16311:SF3">
    <property type="entry name" value="THROMBOSPONDIN TYPE-1 DOMAIN-CONTAINING PROTEIN 1"/>
    <property type="match status" value="1"/>
</dbReference>
<keyword evidence="1" id="KW-0677">Repeat</keyword>
<dbReference type="AlphaFoldDB" id="A0AAV6THC2"/>
<sequence length="137" mass="15149">MLFHSGLTILVVNYWMPFVSSAGEASWNEWSDWPSCSVSCGAGVQKRFRSCKPPTRPGGEWCEGQYVETRECDTDLKCPVNGGWSAWSLWTQCSVSCGQGTMDRYRSCSNPFPEEGGRNCIGKPSQSQSCTAIKECP</sequence>
<feature type="non-terminal residue" evidence="4">
    <location>
        <position position="137"/>
    </location>
</feature>
<gene>
    <name evidence="4" type="ORF">JTE90_014225</name>
</gene>
<dbReference type="InterPro" id="IPR036383">
    <property type="entry name" value="TSP1_rpt_sf"/>
</dbReference>
<dbReference type="FunFam" id="2.20.100.10:FF:000007">
    <property type="entry name" value="Thrombospondin 1"/>
    <property type="match status" value="1"/>
</dbReference>
<keyword evidence="5" id="KW-1185">Reference proteome</keyword>
<dbReference type="PROSITE" id="PS50092">
    <property type="entry name" value="TSP1"/>
    <property type="match status" value="2"/>
</dbReference>
<dbReference type="SMART" id="SM00209">
    <property type="entry name" value="TSP1"/>
    <property type="match status" value="2"/>
</dbReference>
<evidence type="ECO:0000256" key="2">
    <source>
        <dbReference type="ARBA" id="ARBA00023157"/>
    </source>
</evidence>
<reference evidence="4 5" key="1">
    <citation type="journal article" date="2022" name="Nat. Ecol. Evol.">
        <title>A masculinizing supergene underlies an exaggerated male reproductive morph in a spider.</title>
        <authorList>
            <person name="Hendrickx F."/>
            <person name="De Corte Z."/>
            <person name="Sonet G."/>
            <person name="Van Belleghem S.M."/>
            <person name="Kostlbacher S."/>
            <person name="Vangestel C."/>
        </authorList>
    </citation>
    <scope>NUCLEOTIDE SEQUENCE [LARGE SCALE GENOMIC DNA]</scope>
    <source>
        <strain evidence="4">W744_W776</strain>
    </source>
</reference>
<dbReference type="EMBL" id="JAFNEN010004739">
    <property type="protein sequence ID" value="KAG8170870.1"/>
    <property type="molecule type" value="Genomic_DNA"/>
</dbReference>
<dbReference type="InterPro" id="IPR000884">
    <property type="entry name" value="TSP1_rpt"/>
</dbReference>
<evidence type="ECO:0000313" key="4">
    <source>
        <dbReference type="EMBL" id="KAG8170870.1"/>
    </source>
</evidence>
<dbReference type="FunFam" id="2.20.100.10:FF:000001">
    <property type="entry name" value="semaphorin-5A isoform X1"/>
    <property type="match status" value="1"/>
</dbReference>
<evidence type="ECO:0000256" key="3">
    <source>
        <dbReference type="SAM" id="SignalP"/>
    </source>
</evidence>
<dbReference type="Gene3D" id="2.20.100.10">
    <property type="entry name" value="Thrombospondin type-1 (TSP1) repeat"/>
    <property type="match status" value="2"/>
</dbReference>
<feature type="signal peptide" evidence="3">
    <location>
        <begin position="1"/>
        <end position="21"/>
    </location>
</feature>
<dbReference type="InterPro" id="IPR038877">
    <property type="entry name" value="THSD1"/>
</dbReference>
<comment type="caution">
    <text evidence="4">The sequence shown here is derived from an EMBL/GenBank/DDBJ whole genome shotgun (WGS) entry which is preliminary data.</text>
</comment>
<dbReference type="PANTHER" id="PTHR16311">
    <property type="entry name" value="THROMBOSPONDIN TYPE I DOMAIN-CONTAINING 1"/>
    <property type="match status" value="1"/>
</dbReference>
<dbReference type="SUPFAM" id="SSF82895">
    <property type="entry name" value="TSP-1 type 1 repeat"/>
    <property type="match status" value="2"/>
</dbReference>
<dbReference type="Pfam" id="PF00090">
    <property type="entry name" value="TSP_1"/>
    <property type="match status" value="2"/>
</dbReference>
<evidence type="ECO:0000313" key="5">
    <source>
        <dbReference type="Proteomes" id="UP000827092"/>
    </source>
</evidence>
<evidence type="ECO:0000256" key="1">
    <source>
        <dbReference type="ARBA" id="ARBA00022737"/>
    </source>
</evidence>
<feature type="chain" id="PRO_5043664015" evidence="3">
    <location>
        <begin position="22"/>
        <end position="137"/>
    </location>
</feature>
<proteinExistence type="predicted"/>
<keyword evidence="3" id="KW-0732">Signal</keyword>
<protein>
    <submittedName>
        <fullName evidence="4">Uncharacterized protein</fullName>
    </submittedName>
</protein>
<dbReference type="PRINTS" id="PR01705">
    <property type="entry name" value="TSP1REPEAT"/>
</dbReference>
<organism evidence="4 5">
    <name type="scientific">Oedothorax gibbosus</name>
    <dbReference type="NCBI Taxonomy" id="931172"/>
    <lineage>
        <taxon>Eukaryota</taxon>
        <taxon>Metazoa</taxon>
        <taxon>Ecdysozoa</taxon>
        <taxon>Arthropoda</taxon>
        <taxon>Chelicerata</taxon>
        <taxon>Arachnida</taxon>
        <taxon>Araneae</taxon>
        <taxon>Araneomorphae</taxon>
        <taxon>Entelegynae</taxon>
        <taxon>Araneoidea</taxon>
        <taxon>Linyphiidae</taxon>
        <taxon>Erigoninae</taxon>
        <taxon>Oedothorax</taxon>
    </lineage>
</organism>